<evidence type="ECO:0000256" key="2">
    <source>
        <dbReference type="SAM" id="Phobius"/>
    </source>
</evidence>
<gene>
    <name evidence="4" type="primary">rodZ</name>
    <name evidence="4" type="ORF">GAK30_00951</name>
</gene>
<keyword evidence="2" id="KW-1133">Transmembrane helix</keyword>
<feature type="region of interest" description="Disordered" evidence="1">
    <location>
        <begin position="209"/>
        <end position="232"/>
    </location>
</feature>
<dbReference type="Proteomes" id="UP000461670">
    <property type="component" value="Unassembled WGS sequence"/>
</dbReference>
<feature type="domain" description="HTH cro/C1-type" evidence="3">
    <location>
        <begin position="31"/>
        <end position="88"/>
    </location>
</feature>
<dbReference type="EMBL" id="WNDQ01000009">
    <property type="protein sequence ID" value="KAF1022794.1"/>
    <property type="molecule type" value="Genomic_DNA"/>
</dbReference>
<keyword evidence="2" id="KW-0472">Membrane</keyword>
<protein>
    <submittedName>
        <fullName evidence="4">Cytoskeleton protein RodZ</fullName>
    </submittedName>
</protein>
<feature type="transmembrane region" description="Helical" evidence="2">
    <location>
        <begin position="134"/>
        <end position="155"/>
    </location>
</feature>
<evidence type="ECO:0000313" key="4">
    <source>
        <dbReference type="EMBL" id="KAF1022794.1"/>
    </source>
</evidence>
<organism evidence="4 5">
    <name type="scientific">Paracidovorax wautersii</name>
    <dbReference type="NCBI Taxonomy" id="1177982"/>
    <lineage>
        <taxon>Bacteria</taxon>
        <taxon>Pseudomonadati</taxon>
        <taxon>Pseudomonadota</taxon>
        <taxon>Betaproteobacteria</taxon>
        <taxon>Burkholderiales</taxon>
        <taxon>Comamonadaceae</taxon>
        <taxon>Paracidovorax</taxon>
    </lineage>
</organism>
<dbReference type="InterPro" id="IPR001387">
    <property type="entry name" value="Cro/C1-type_HTH"/>
</dbReference>
<reference evidence="5" key="1">
    <citation type="journal article" date="2020" name="MBio">
        <title>Horizontal gene transfer to a defensive symbiont with a reduced genome amongst a multipartite beetle microbiome.</title>
        <authorList>
            <person name="Waterworth S.C."/>
            <person name="Florez L.V."/>
            <person name="Rees E.R."/>
            <person name="Hertweck C."/>
            <person name="Kaltenpoth M."/>
            <person name="Kwan J.C."/>
        </authorList>
    </citation>
    <scope>NUCLEOTIDE SEQUENCE [LARGE SCALE GENOMIC DNA]</scope>
</reference>
<dbReference type="GO" id="GO:0003677">
    <property type="term" value="F:DNA binding"/>
    <property type="evidence" value="ECO:0007669"/>
    <property type="project" value="InterPro"/>
</dbReference>
<dbReference type="Gene3D" id="1.10.260.40">
    <property type="entry name" value="lambda repressor-like DNA-binding domains"/>
    <property type="match status" value="1"/>
</dbReference>
<dbReference type="InterPro" id="IPR010982">
    <property type="entry name" value="Lambda_DNA-bd_dom_sf"/>
</dbReference>
<name>A0A7V8JRH5_9BURK</name>
<dbReference type="CDD" id="cd00093">
    <property type="entry name" value="HTH_XRE"/>
    <property type="match status" value="1"/>
</dbReference>
<keyword evidence="2" id="KW-0812">Transmembrane</keyword>
<evidence type="ECO:0000256" key="1">
    <source>
        <dbReference type="SAM" id="MobiDB-lite"/>
    </source>
</evidence>
<dbReference type="InterPro" id="IPR050400">
    <property type="entry name" value="Bact_Cytoskel_RodZ"/>
</dbReference>
<dbReference type="PANTHER" id="PTHR34475:SF1">
    <property type="entry name" value="CYTOSKELETON PROTEIN RODZ"/>
    <property type="match status" value="1"/>
</dbReference>
<dbReference type="Pfam" id="PF13464">
    <property type="entry name" value="RodZ_C"/>
    <property type="match status" value="1"/>
</dbReference>
<accession>A0A7V8JRH5</accession>
<feature type="compositionally biased region" description="Pro residues" evidence="1">
    <location>
        <begin position="215"/>
        <end position="225"/>
    </location>
</feature>
<dbReference type="SMART" id="SM00530">
    <property type="entry name" value="HTH_XRE"/>
    <property type="match status" value="1"/>
</dbReference>
<dbReference type="PANTHER" id="PTHR34475">
    <property type="match status" value="1"/>
</dbReference>
<comment type="caution">
    <text evidence="4">The sequence shown here is derived from an EMBL/GenBank/DDBJ whole genome shotgun (WGS) entry which is preliminary data.</text>
</comment>
<dbReference type="Pfam" id="PF13413">
    <property type="entry name" value="HTH_25"/>
    <property type="match status" value="1"/>
</dbReference>
<dbReference type="SUPFAM" id="SSF47413">
    <property type="entry name" value="lambda repressor-like DNA-binding domains"/>
    <property type="match status" value="1"/>
</dbReference>
<evidence type="ECO:0000259" key="3">
    <source>
        <dbReference type="SMART" id="SM00530"/>
    </source>
</evidence>
<evidence type="ECO:0000313" key="5">
    <source>
        <dbReference type="Proteomes" id="UP000461670"/>
    </source>
</evidence>
<sequence length="338" mass="34039">MTMTGERVPSQETVTAPAQGQGGGALTAGQTLRQARERAGLHLASLAAVLKVPPQRLEALEADDYDRLPGMAFVRGLASAMSRSLKLDAEQVLALLPKTEASALRQDRVVASVARHPVLPSHSASYGYGGRSKFARVLAVLAVVLLVGAVAIVFLPQIRDAAGLNAADAQPAAADAPAEVATSDAAAVSAANAAAGSSDSTLALTSLTPAAPASTPAPAPAPLPTPAATSVAAAQPALQAGGAPAGGANLPTQGVLATPTTGTVVFSAQGESWVEVLDANRLPLLRRTLQAGEKVGVSGAEPLSVTVGHVQNVAVEVRGQAFGLDSYKRGNVARFQVK</sequence>
<dbReference type="AlphaFoldDB" id="A0A7V8JRH5"/>
<dbReference type="InterPro" id="IPR025194">
    <property type="entry name" value="RodZ-like_C"/>
</dbReference>
<proteinExistence type="predicted"/>
<feature type="region of interest" description="Disordered" evidence="1">
    <location>
        <begin position="1"/>
        <end position="28"/>
    </location>
</feature>